<dbReference type="EMBL" id="FNOI01000004">
    <property type="protein sequence ID" value="SDX15110.1"/>
    <property type="molecule type" value="Genomic_DNA"/>
</dbReference>
<dbReference type="Gene3D" id="3.40.1350.10">
    <property type="match status" value="1"/>
</dbReference>
<dbReference type="STRING" id="670155.SAMN04488001_2523"/>
<dbReference type="GO" id="GO:0003676">
    <property type="term" value="F:nucleic acid binding"/>
    <property type="evidence" value="ECO:0007669"/>
    <property type="project" value="InterPro"/>
</dbReference>
<evidence type="ECO:0000313" key="3">
    <source>
        <dbReference type="EMBL" id="SDX15110.1"/>
    </source>
</evidence>
<keyword evidence="4" id="KW-1185">Reference proteome</keyword>
<dbReference type="PANTHER" id="PTHR34039">
    <property type="entry name" value="UPF0102 PROTEIN YRAN"/>
    <property type="match status" value="1"/>
</dbReference>
<keyword evidence="3" id="KW-0378">Hydrolase</keyword>
<organism evidence="3 4">
    <name type="scientific">Litoreibacter albidus</name>
    <dbReference type="NCBI Taxonomy" id="670155"/>
    <lineage>
        <taxon>Bacteria</taxon>
        <taxon>Pseudomonadati</taxon>
        <taxon>Pseudomonadota</taxon>
        <taxon>Alphaproteobacteria</taxon>
        <taxon>Rhodobacterales</taxon>
        <taxon>Roseobacteraceae</taxon>
        <taxon>Litoreibacter</taxon>
    </lineage>
</organism>
<sequence>MSRSERGRTGYHAGIEAERSVARHYLRRGYTFAAHRFRGRGGEVDLVMRWEGRVIFVEVKQSRSHARAAERLGADQMARLLDAACEFVASEPSGQDTDMRFDVALVDGVGRIEIIENALGA</sequence>
<dbReference type="OrthoDB" id="9812968at2"/>
<dbReference type="RefSeq" id="WP_089947290.1">
    <property type="nucleotide sequence ID" value="NZ_FNOI01000004.1"/>
</dbReference>
<accession>A0A1H2ZCJ5</accession>
<gene>
    <name evidence="3" type="ORF">SAMN04488001_2523</name>
</gene>
<dbReference type="InterPro" id="IPR011335">
    <property type="entry name" value="Restrct_endonuc-II-like"/>
</dbReference>
<dbReference type="InterPro" id="IPR011856">
    <property type="entry name" value="tRNA_endonuc-like_dom_sf"/>
</dbReference>
<reference evidence="4" key="1">
    <citation type="submission" date="2016-10" db="EMBL/GenBank/DDBJ databases">
        <authorList>
            <person name="Varghese N."/>
            <person name="Submissions S."/>
        </authorList>
    </citation>
    <scope>NUCLEOTIDE SEQUENCE [LARGE SCALE GENOMIC DNA]</scope>
    <source>
        <strain evidence="4">DSM 26922</strain>
    </source>
</reference>
<evidence type="ECO:0000313" key="4">
    <source>
        <dbReference type="Proteomes" id="UP000199441"/>
    </source>
</evidence>
<evidence type="ECO:0000256" key="2">
    <source>
        <dbReference type="HAMAP-Rule" id="MF_00048"/>
    </source>
</evidence>
<dbReference type="PANTHER" id="PTHR34039:SF1">
    <property type="entry name" value="UPF0102 PROTEIN YRAN"/>
    <property type="match status" value="1"/>
</dbReference>
<dbReference type="AlphaFoldDB" id="A0A1H2ZCJ5"/>
<protein>
    <recommendedName>
        <fullName evidence="2">UPF0102 protein SAMN04488001_2523</fullName>
    </recommendedName>
</protein>
<comment type="similarity">
    <text evidence="1 2">Belongs to the UPF0102 family.</text>
</comment>
<dbReference type="Pfam" id="PF02021">
    <property type="entry name" value="UPF0102"/>
    <property type="match status" value="1"/>
</dbReference>
<evidence type="ECO:0000256" key="1">
    <source>
        <dbReference type="ARBA" id="ARBA00006738"/>
    </source>
</evidence>
<keyword evidence="3" id="KW-0255">Endonuclease</keyword>
<dbReference type="GO" id="GO:0004519">
    <property type="term" value="F:endonuclease activity"/>
    <property type="evidence" value="ECO:0007669"/>
    <property type="project" value="UniProtKB-KW"/>
</dbReference>
<dbReference type="InterPro" id="IPR003509">
    <property type="entry name" value="UPF0102_YraN-like"/>
</dbReference>
<proteinExistence type="inferred from homology"/>
<name>A0A1H2ZCJ5_9RHOB</name>
<dbReference type="SUPFAM" id="SSF52980">
    <property type="entry name" value="Restriction endonuclease-like"/>
    <property type="match status" value="1"/>
</dbReference>
<keyword evidence="3" id="KW-0540">Nuclease</keyword>
<dbReference type="Proteomes" id="UP000199441">
    <property type="component" value="Unassembled WGS sequence"/>
</dbReference>
<dbReference type="HAMAP" id="MF_00048">
    <property type="entry name" value="UPF0102"/>
    <property type="match status" value="1"/>
</dbReference>